<dbReference type="EMBL" id="BJYZ01000034">
    <property type="protein sequence ID" value="GEO42030.1"/>
    <property type="molecule type" value="Genomic_DNA"/>
</dbReference>
<evidence type="ECO:0000256" key="1">
    <source>
        <dbReference type="SAM" id="MobiDB-lite"/>
    </source>
</evidence>
<evidence type="ECO:0000313" key="2">
    <source>
        <dbReference type="EMBL" id="GEO42030.1"/>
    </source>
</evidence>
<dbReference type="RefSeq" id="WP_147041044.1">
    <property type="nucleotide sequence ID" value="NZ_BJYZ01000034.1"/>
</dbReference>
<proteinExistence type="predicted"/>
<dbReference type="AlphaFoldDB" id="A0A512E0R7"/>
<accession>A0A512E0R7</accession>
<feature type="compositionally biased region" description="Basic and acidic residues" evidence="1">
    <location>
        <begin position="1"/>
        <end position="12"/>
    </location>
</feature>
<evidence type="ECO:0000313" key="3">
    <source>
        <dbReference type="Proteomes" id="UP000321523"/>
    </source>
</evidence>
<name>A0A512E0R7_9PROT</name>
<dbReference type="Proteomes" id="UP000321523">
    <property type="component" value="Unassembled WGS sequence"/>
</dbReference>
<protein>
    <submittedName>
        <fullName evidence="2">Uncharacterized protein</fullName>
    </submittedName>
</protein>
<reference evidence="2 3" key="1">
    <citation type="submission" date="2019-07" db="EMBL/GenBank/DDBJ databases">
        <title>Whole genome shotgun sequence of Skermanella aerolata NBRC 106429.</title>
        <authorList>
            <person name="Hosoyama A."/>
            <person name="Uohara A."/>
            <person name="Ohji S."/>
            <person name="Ichikawa N."/>
        </authorList>
    </citation>
    <scope>NUCLEOTIDE SEQUENCE [LARGE SCALE GENOMIC DNA]</scope>
    <source>
        <strain evidence="2 3">NBRC 106429</strain>
    </source>
</reference>
<keyword evidence="3" id="KW-1185">Reference proteome</keyword>
<feature type="region of interest" description="Disordered" evidence="1">
    <location>
        <begin position="1"/>
        <end position="20"/>
    </location>
</feature>
<organism evidence="2 3">
    <name type="scientific">Skermanella aerolata</name>
    <dbReference type="NCBI Taxonomy" id="393310"/>
    <lineage>
        <taxon>Bacteria</taxon>
        <taxon>Pseudomonadati</taxon>
        <taxon>Pseudomonadota</taxon>
        <taxon>Alphaproteobacteria</taxon>
        <taxon>Rhodospirillales</taxon>
        <taxon>Azospirillaceae</taxon>
        <taxon>Skermanella</taxon>
    </lineage>
</organism>
<gene>
    <name evidence="2" type="ORF">SAE02_61780</name>
</gene>
<sequence length="179" mass="19937">MTAETSVRRDDTAPSQQGTEKPVFVSRFLAQPELALGDSAVAEAVARLNTYLEQVEYKQEFISEAIAVTVGERRIRSGSDLVRRLTFGRAALGQYLFEATRGRSLDLISSAQTLVNAVRDLVRRERAGELRPFVPARVRKSIEDEAPGMPTRAEQARKSWERIKPAPQGFGISTSRLNF</sequence>
<comment type="caution">
    <text evidence="2">The sequence shown here is derived from an EMBL/GenBank/DDBJ whole genome shotgun (WGS) entry which is preliminary data.</text>
</comment>